<evidence type="ECO:0000256" key="3">
    <source>
        <dbReference type="ARBA" id="ARBA00013168"/>
    </source>
</evidence>
<dbReference type="Gene3D" id="3.30.980.10">
    <property type="entry name" value="Threonyl-trna Synthetase, Chain A, domain 2"/>
    <property type="match status" value="1"/>
</dbReference>
<keyword evidence="9" id="KW-0862">Zinc</keyword>
<evidence type="ECO:0000259" key="15">
    <source>
        <dbReference type="PROSITE" id="PS50860"/>
    </source>
</evidence>
<organism evidence="16">
    <name type="scientific">bioreactor metagenome</name>
    <dbReference type="NCBI Taxonomy" id="1076179"/>
    <lineage>
        <taxon>unclassified sequences</taxon>
        <taxon>metagenomes</taxon>
        <taxon>ecological metagenomes</taxon>
    </lineage>
</organism>
<evidence type="ECO:0000256" key="14">
    <source>
        <dbReference type="SAM" id="Coils"/>
    </source>
</evidence>
<sequence length="706" mass="79192">MGDTGPCGPCSEIHIDIRSEEERAKVDGLLLVNQSHPQVIEIWNLVFMQYNRKADGSLEPLPAKVIDTGMGFERLTMAVQGKISNYDTDVFQPIIAEIGEITSVTYGKDARKDIAMRVIADHIRTISFSITDGQLPSNAKAGYVIRRILRRAVRYGYTFLNMHEAFMYKLVPTLIEVMGDAYPELETQKTLLGKVIKEEENAFLRTLETGIRLLDKEIAEHKRSGRNELEGEIAFQLYDTFGFPLDLTELILREHDMSVDHKGFDAEMQKQKERARNAAAVETGDWIKIRDGEAEFVGYDETECETQVIRYRKVKQKNREFYQIVLSKSPFYAEMGGQVGDSGWLINDNGEKTDIFDTKRENNLPVHLANKLPQPVEGTFRAKIDTDKRTATECNHTGTHLLHEALREVLGTHVEQKGSYVSPEVLRFDFSHFQKMTPEEIRAVERKVTEKIRSNFSIEEHRHVPINEARAQGAIALFGEKYGDDVRTVRFGSSIELCGGTHISSTGRIGTFRIVSESAIAAGVRRIEAVTAKGCENYLYAMEDTLRNVKETLSGNAPEIMVGLHKLMSENDEMRQKIEAFTKERTEHLKNAIIREKEVVNDITLFKLEGIFASPEIIKNIAFQLRGEFPQHMAFIAAFSINSKPGLAVMLSDDLVASGLNAGTIVREAAKHIEGGGGGQPHFATAGGKNNDGLKLAMATMLQYLS</sequence>
<dbReference type="PROSITE" id="PS50860">
    <property type="entry name" value="AA_TRNA_LIGASE_II_ALA"/>
    <property type="match status" value="1"/>
</dbReference>
<dbReference type="InterPro" id="IPR050058">
    <property type="entry name" value="Ala-tRNA_ligase"/>
</dbReference>
<dbReference type="InterPro" id="IPR018162">
    <property type="entry name" value="Ala-tRNA-ligase_IIc_anticod-bd"/>
</dbReference>
<dbReference type="Pfam" id="PF07973">
    <property type="entry name" value="tRNA_SAD"/>
    <property type="match status" value="1"/>
</dbReference>
<comment type="similarity">
    <text evidence="2">Belongs to the class-II aminoacyl-tRNA synthetase family.</text>
</comment>
<dbReference type="SMART" id="SM00863">
    <property type="entry name" value="tRNA_SAD"/>
    <property type="match status" value="1"/>
</dbReference>
<dbReference type="FunFam" id="3.30.980.10:FF:000004">
    <property type="entry name" value="Alanine--tRNA ligase, cytoplasmic"/>
    <property type="match status" value="1"/>
</dbReference>
<dbReference type="AlphaFoldDB" id="A0A644ZE01"/>
<comment type="cofactor">
    <cofactor evidence="1">
        <name>Zn(2+)</name>
        <dbReference type="ChEBI" id="CHEBI:29105"/>
    </cofactor>
</comment>
<dbReference type="PRINTS" id="PR00980">
    <property type="entry name" value="TRNASYNTHALA"/>
</dbReference>
<keyword evidence="6 16" id="KW-0436">Ligase</keyword>
<dbReference type="GO" id="GO:0004813">
    <property type="term" value="F:alanine-tRNA ligase activity"/>
    <property type="evidence" value="ECO:0007669"/>
    <property type="project" value="UniProtKB-EC"/>
</dbReference>
<dbReference type="SUPFAM" id="SSF55681">
    <property type="entry name" value="Class II aaRS and biotin synthetases"/>
    <property type="match status" value="1"/>
</dbReference>
<evidence type="ECO:0000313" key="16">
    <source>
        <dbReference type="EMBL" id="MPM38979.1"/>
    </source>
</evidence>
<keyword evidence="12" id="KW-0648">Protein biosynthesis</keyword>
<keyword evidence="5" id="KW-0820">tRNA-binding</keyword>
<dbReference type="InterPro" id="IPR018165">
    <property type="entry name" value="Ala-tRNA-synth_IIc_core"/>
</dbReference>
<gene>
    <name evidence="16" type="primary">alaS_27</name>
    <name evidence="16" type="ORF">SDC9_85610</name>
</gene>
<dbReference type="GO" id="GO:0005737">
    <property type="term" value="C:cytoplasm"/>
    <property type="evidence" value="ECO:0007669"/>
    <property type="project" value="InterPro"/>
</dbReference>
<evidence type="ECO:0000256" key="5">
    <source>
        <dbReference type="ARBA" id="ARBA00022555"/>
    </source>
</evidence>
<dbReference type="PANTHER" id="PTHR11777:SF9">
    <property type="entry name" value="ALANINE--TRNA LIGASE, CYTOPLASMIC"/>
    <property type="match status" value="1"/>
</dbReference>
<dbReference type="InterPro" id="IPR003156">
    <property type="entry name" value="DHHA1_dom"/>
</dbReference>
<dbReference type="Gene3D" id="2.40.30.130">
    <property type="match status" value="1"/>
</dbReference>
<keyword evidence="14" id="KW-0175">Coiled coil</keyword>
<dbReference type="Pfam" id="PF02272">
    <property type="entry name" value="DHHA1"/>
    <property type="match status" value="1"/>
</dbReference>
<dbReference type="InterPro" id="IPR018164">
    <property type="entry name" value="Ala-tRNA-synth_IIc_N"/>
</dbReference>
<dbReference type="GO" id="GO:0005524">
    <property type="term" value="F:ATP binding"/>
    <property type="evidence" value="ECO:0007669"/>
    <property type="project" value="UniProtKB-KW"/>
</dbReference>
<dbReference type="InterPro" id="IPR012947">
    <property type="entry name" value="tRNA_SAD"/>
</dbReference>
<evidence type="ECO:0000256" key="9">
    <source>
        <dbReference type="ARBA" id="ARBA00022833"/>
    </source>
</evidence>
<evidence type="ECO:0000256" key="8">
    <source>
        <dbReference type="ARBA" id="ARBA00022741"/>
    </source>
</evidence>
<dbReference type="InterPro" id="IPR045864">
    <property type="entry name" value="aa-tRNA-synth_II/BPL/LPL"/>
</dbReference>
<dbReference type="Gene3D" id="3.10.310.40">
    <property type="match status" value="1"/>
</dbReference>
<dbReference type="GO" id="GO:0006419">
    <property type="term" value="P:alanyl-tRNA aminoacylation"/>
    <property type="evidence" value="ECO:0007669"/>
    <property type="project" value="InterPro"/>
</dbReference>
<dbReference type="Pfam" id="PF01411">
    <property type="entry name" value="tRNA-synt_2c"/>
    <property type="match status" value="1"/>
</dbReference>
<dbReference type="GO" id="GO:0000049">
    <property type="term" value="F:tRNA binding"/>
    <property type="evidence" value="ECO:0007669"/>
    <property type="project" value="UniProtKB-KW"/>
</dbReference>
<accession>A0A644ZE01</accession>
<dbReference type="InterPro" id="IPR018163">
    <property type="entry name" value="Thr/Ala-tRNA-synth_IIc_edit"/>
</dbReference>
<comment type="caution">
    <text evidence="16">The sequence shown here is derived from an EMBL/GenBank/DDBJ whole genome shotgun (WGS) entry which is preliminary data.</text>
</comment>
<name>A0A644ZE01_9ZZZZ</name>
<evidence type="ECO:0000256" key="7">
    <source>
        <dbReference type="ARBA" id="ARBA00022723"/>
    </source>
</evidence>
<dbReference type="SUPFAM" id="SSF55186">
    <property type="entry name" value="ThrRS/AlaRS common domain"/>
    <property type="match status" value="1"/>
</dbReference>
<evidence type="ECO:0000256" key="10">
    <source>
        <dbReference type="ARBA" id="ARBA00022840"/>
    </source>
</evidence>
<dbReference type="NCBIfam" id="TIGR00344">
    <property type="entry name" value="alaS"/>
    <property type="match status" value="1"/>
</dbReference>
<evidence type="ECO:0000256" key="13">
    <source>
        <dbReference type="ARBA" id="ARBA00023146"/>
    </source>
</evidence>
<keyword evidence="7" id="KW-0479">Metal-binding</keyword>
<dbReference type="EMBL" id="VSSQ01008481">
    <property type="protein sequence ID" value="MPM38979.1"/>
    <property type="molecule type" value="Genomic_DNA"/>
</dbReference>
<feature type="domain" description="Alanyl-transfer RNA synthetases family profile" evidence="15">
    <location>
        <begin position="1"/>
        <end position="541"/>
    </location>
</feature>
<dbReference type="Gene3D" id="3.30.930.10">
    <property type="entry name" value="Bira Bifunctional Protein, Domain 2"/>
    <property type="match status" value="1"/>
</dbReference>
<dbReference type="GO" id="GO:0046872">
    <property type="term" value="F:metal ion binding"/>
    <property type="evidence" value="ECO:0007669"/>
    <property type="project" value="UniProtKB-KW"/>
</dbReference>
<reference evidence="16" key="1">
    <citation type="submission" date="2019-08" db="EMBL/GenBank/DDBJ databases">
        <authorList>
            <person name="Kucharzyk K."/>
            <person name="Murdoch R.W."/>
            <person name="Higgins S."/>
            <person name="Loffler F."/>
        </authorList>
    </citation>
    <scope>NUCLEOTIDE SEQUENCE</scope>
</reference>
<dbReference type="EC" id="6.1.1.7" evidence="3"/>
<keyword evidence="11" id="KW-0694">RNA-binding</keyword>
<dbReference type="SUPFAM" id="SSF50447">
    <property type="entry name" value="Translation proteins"/>
    <property type="match status" value="1"/>
</dbReference>
<dbReference type="Gene3D" id="3.30.54.20">
    <property type="match status" value="1"/>
</dbReference>
<dbReference type="GO" id="GO:0002161">
    <property type="term" value="F:aminoacyl-tRNA deacylase activity"/>
    <property type="evidence" value="ECO:0007669"/>
    <property type="project" value="TreeGrafter"/>
</dbReference>
<evidence type="ECO:0000256" key="1">
    <source>
        <dbReference type="ARBA" id="ARBA00001947"/>
    </source>
</evidence>
<protein>
    <recommendedName>
        <fullName evidence="4">Alanine--tRNA ligase</fullName>
        <ecNumber evidence="3">6.1.1.7</ecNumber>
    </recommendedName>
</protein>
<keyword evidence="8" id="KW-0547">Nucleotide-binding</keyword>
<dbReference type="SUPFAM" id="SSF101353">
    <property type="entry name" value="Putative anticodon-binding domain of alanyl-tRNA synthetase (AlaRS)"/>
    <property type="match status" value="1"/>
</dbReference>
<dbReference type="PANTHER" id="PTHR11777">
    <property type="entry name" value="ALANYL-TRNA SYNTHETASE"/>
    <property type="match status" value="1"/>
</dbReference>
<keyword evidence="13" id="KW-0030">Aminoacyl-tRNA synthetase</keyword>
<keyword evidence="10" id="KW-0067">ATP-binding</keyword>
<evidence type="ECO:0000256" key="2">
    <source>
        <dbReference type="ARBA" id="ARBA00008226"/>
    </source>
</evidence>
<evidence type="ECO:0000256" key="6">
    <source>
        <dbReference type="ARBA" id="ARBA00022598"/>
    </source>
</evidence>
<dbReference type="InterPro" id="IPR009000">
    <property type="entry name" value="Transl_B-barrel_sf"/>
</dbReference>
<feature type="coiled-coil region" evidence="14">
    <location>
        <begin position="564"/>
        <end position="591"/>
    </location>
</feature>
<dbReference type="InterPro" id="IPR002318">
    <property type="entry name" value="Ala-tRNA-lgiase_IIc"/>
</dbReference>
<evidence type="ECO:0000256" key="4">
    <source>
        <dbReference type="ARBA" id="ARBA00017959"/>
    </source>
</evidence>
<proteinExistence type="inferred from homology"/>
<dbReference type="FunFam" id="3.10.310.40:FF:000001">
    <property type="entry name" value="Alanine--tRNA ligase"/>
    <property type="match status" value="1"/>
</dbReference>
<dbReference type="HAMAP" id="MF_00036_B">
    <property type="entry name" value="Ala_tRNA_synth_B"/>
    <property type="match status" value="1"/>
</dbReference>
<evidence type="ECO:0000256" key="11">
    <source>
        <dbReference type="ARBA" id="ARBA00022884"/>
    </source>
</evidence>
<dbReference type="FunFam" id="3.30.54.20:FF:000001">
    <property type="entry name" value="Alanine--tRNA ligase"/>
    <property type="match status" value="1"/>
</dbReference>
<dbReference type="InterPro" id="IPR023033">
    <property type="entry name" value="Ala_tRNA_ligase_euk/bac"/>
</dbReference>
<evidence type="ECO:0000256" key="12">
    <source>
        <dbReference type="ARBA" id="ARBA00022917"/>
    </source>
</evidence>